<accession>A0A2M7Z745</accession>
<comment type="caution">
    <text evidence="2">The sequence shown here is derived from an EMBL/GenBank/DDBJ whole genome shotgun (WGS) entry which is preliminary data.</text>
</comment>
<dbReference type="InterPro" id="IPR004183">
    <property type="entry name" value="Xdiol_dOase_suB"/>
</dbReference>
<dbReference type="GO" id="GO:0008198">
    <property type="term" value="F:ferrous iron binding"/>
    <property type="evidence" value="ECO:0007669"/>
    <property type="project" value="InterPro"/>
</dbReference>
<dbReference type="SUPFAM" id="SSF53213">
    <property type="entry name" value="LigB-like"/>
    <property type="match status" value="1"/>
</dbReference>
<dbReference type="EMBL" id="PFVJ01000037">
    <property type="protein sequence ID" value="PJA89905.1"/>
    <property type="molecule type" value="Genomic_DNA"/>
</dbReference>
<organism evidence="2 3">
    <name type="scientific">Candidatus Magasanikbacteria bacterium CG_4_9_14_3_um_filter_32_9</name>
    <dbReference type="NCBI Taxonomy" id="1974644"/>
    <lineage>
        <taxon>Bacteria</taxon>
        <taxon>Candidatus Magasanikiibacteriota</taxon>
    </lineage>
</organism>
<dbReference type="CDD" id="cd07951">
    <property type="entry name" value="ED_3B_N_AMMECR1"/>
    <property type="match status" value="1"/>
</dbReference>
<feature type="domain" description="Extradiol ring-cleavage dioxygenase class III enzyme subunit B" evidence="1">
    <location>
        <begin position="6"/>
        <end position="258"/>
    </location>
</feature>
<dbReference type="Proteomes" id="UP000230843">
    <property type="component" value="Unassembled WGS sequence"/>
</dbReference>
<dbReference type="AlphaFoldDB" id="A0A2M7Z745"/>
<evidence type="ECO:0000313" key="3">
    <source>
        <dbReference type="Proteomes" id="UP000230843"/>
    </source>
</evidence>
<evidence type="ECO:0000259" key="1">
    <source>
        <dbReference type="Pfam" id="PF02900"/>
    </source>
</evidence>
<dbReference type="GO" id="GO:0016702">
    <property type="term" value="F:oxidoreductase activity, acting on single donors with incorporation of molecular oxygen, incorporation of two atoms of oxygen"/>
    <property type="evidence" value="ECO:0007669"/>
    <property type="project" value="UniProtKB-ARBA"/>
</dbReference>
<name>A0A2M7Z745_9BACT</name>
<gene>
    <name evidence="2" type="primary">amrB</name>
    <name evidence="2" type="ORF">CO137_01620</name>
</gene>
<reference evidence="3" key="1">
    <citation type="submission" date="2017-09" db="EMBL/GenBank/DDBJ databases">
        <title>Depth-based differentiation of microbial function through sediment-hosted aquifers and enrichment of novel symbionts in the deep terrestrial subsurface.</title>
        <authorList>
            <person name="Probst A.J."/>
            <person name="Ladd B."/>
            <person name="Jarett J.K."/>
            <person name="Geller-Mcgrath D.E."/>
            <person name="Sieber C.M.K."/>
            <person name="Emerson J.B."/>
            <person name="Anantharaman K."/>
            <person name="Thomas B.C."/>
            <person name="Malmstrom R."/>
            <person name="Stieglmeier M."/>
            <person name="Klingl A."/>
            <person name="Woyke T."/>
            <person name="Ryan C.M."/>
            <person name="Banfield J.F."/>
        </authorList>
    </citation>
    <scope>NUCLEOTIDE SEQUENCE [LARGE SCALE GENOMIC DNA]</scope>
</reference>
<dbReference type="Gene3D" id="3.40.830.10">
    <property type="entry name" value="LigB-like"/>
    <property type="match status" value="1"/>
</dbReference>
<proteinExistence type="predicted"/>
<protein>
    <submittedName>
        <fullName evidence="2">AmmeMemoRadiSam system protein B</fullName>
    </submittedName>
</protein>
<sequence length="263" mass="29533">MSLVFAAVTPHSPALIPNIGKDKLEEIKKTKEAIEELENELYIAKPNVIIIISPHGSFFKDAFTVNAHTHFESSFEEFGDVTTKKEWQGIPELAALISRANMHSKTPVRLISQEKLDHGATIPLHYLTEHLPSVKILPIGYSEFSAKDHVDFGYSLKEIIAHQSLRIAVIASGDLSHSLTQDSPSKFNEKGKEFDEKIIELLETRNTLGITNFDEELVKGASECGYRSILILLGILKNQNFHFKNLSYEYPFGVGYLVGKFDF</sequence>
<dbReference type="NCBIfam" id="TIGR04336">
    <property type="entry name" value="AmmeMemoSam_B"/>
    <property type="match status" value="1"/>
</dbReference>
<dbReference type="Pfam" id="PF02900">
    <property type="entry name" value="LigB"/>
    <property type="match status" value="1"/>
</dbReference>
<evidence type="ECO:0000313" key="2">
    <source>
        <dbReference type="EMBL" id="PJA89905.1"/>
    </source>
</evidence>